<dbReference type="GO" id="GO:0016301">
    <property type="term" value="F:kinase activity"/>
    <property type="evidence" value="ECO:0007669"/>
    <property type="project" value="UniProtKB-KW"/>
</dbReference>
<name>K4A139_SETIT</name>
<evidence type="ECO:0000256" key="4">
    <source>
        <dbReference type="ARBA" id="ARBA00022777"/>
    </source>
</evidence>
<reference evidence="6" key="2">
    <citation type="submission" date="2015-07" db="EMBL/GenBank/DDBJ databases">
        <authorList>
            <person name="Noorani M."/>
        </authorList>
    </citation>
    <scope>NUCLEOTIDE SEQUENCE</scope>
    <source>
        <strain evidence="6">Yugu1</strain>
    </source>
</reference>
<organism evidence="7 8">
    <name type="scientific">Setaria italica</name>
    <name type="common">Foxtail millet</name>
    <name type="synonym">Panicum italicum</name>
    <dbReference type="NCBI Taxonomy" id="4555"/>
    <lineage>
        <taxon>Eukaryota</taxon>
        <taxon>Viridiplantae</taxon>
        <taxon>Streptophyta</taxon>
        <taxon>Embryophyta</taxon>
        <taxon>Tracheophyta</taxon>
        <taxon>Spermatophyta</taxon>
        <taxon>Magnoliopsida</taxon>
        <taxon>Liliopsida</taxon>
        <taxon>Poales</taxon>
        <taxon>Poaceae</taxon>
        <taxon>PACMAD clade</taxon>
        <taxon>Panicoideae</taxon>
        <taxon>Panicodae</taxon>
        <taxon>Paniceae</taxon>
        <taxon>Cenchrinae</taxon>
        <taxon>Setaria</taxon>
    </lineage>
</organism>
<dbReference type="GO" id="GO:0005524">
    <property type="term" value="F:ATP binding"/>
    <property type="evidence" value="ECO:0007669"/>
    <property type="project" value="UniProtKB-KW"/>
</dbReference>
<evidence type="ECO:0000313" key="6">
    <source>
        <dbReference type="EMBL" id="RCV13990.1"/>
    </source>
</evidence>
<gene>
    <name evidence="6" type="ORF">SETIT_2G391100v2</name>
</gene>
<proteinExistence type="predicted"/>
<evidence type="ECO:0000313" key="8">
    <source>
        <dbReference type="Proteomes" id="UP000004995"/>
    </source>
</evidence>
<dbReference type="EMBL" id="CM003529">
    <property type="protein sequence ID" value="RCV13990.1"/>
    <property type="molecule type" value="Genomic_DNA"/>
</dbReference>
<dbReference type="EMBL" id="AGNK02001339">
    <property type="status" value="NOT_ANNOTATED_CDS"/>
    <property type="molecule type" value="Genomic_DNA"/>
</dbReference>
<reference evidence="6 8" key="1">
    <citation type="journal article" date="2012" name="Nat. Biotechnol.">
        <title>Reference genome sequence of the model plant Setaria.</title>
        <authorList>
            <person name="Bennetzen J.L."/>
            <person name="Schmutz J."/>
            <person name="Wang H."/>
            <person name="Percifield R."/>
            <person name="Hawkins J."/>
            <person name="Pontaroli A.C."/>
            <person name="Estep M."/>
            <person name="Feng L."/>
            <person name="Vaughn J.N."/>
            <person name="Grimwood J."/>
            <person name="Jenkins J."/>
            <person name="Barry K."/>
            <person name="Lindquist E."/>
            <person name="Hellsten U."/>
            <person name="Deshpande S."/>
            <person name="Wang X."/>
            <person name="Wu X."/>
            <person name="Mitros T."/>
            <person name="Triplett J."/>
            <person name="Yang X."/>
            <person name="Ye C.Y."/>
            <person name="Mauro-Herrera M."/>
            <person name="Wang L."/>
            <person name="Li P."/>
            <person name="Sharma M."/>
            <person name="Sharma R."/>
            <person name="Ronald P.C."/>
            <person name="Panaud O."/>
            <person name="Kellogg E.A."/>
            <person name="Brutnell T.P."/>
            <person name="Doust A.N."/>
            <person name="Tuskan G.A."/>
            <person name="Rokhsar D."/>
            <person name="Devos K.M."/>
        </authorList>
    </citation>
    <scope>NUCLEOTIDE SEQUENCE [LARGE SCALE GENOMIC DNA]</scope>
    <source>
        <strain evidence="8">cv. Yugu1</strain>
        <strain evidence="6">Yugu1</strain>
    </source>
</reference>
<dbReference type="InterPro" id="IPR052101">
    <property type="entry name" value="Plant_StressResp_Kinase"/>
</dbReference>
<reference evidence="7" key="3">
    <citation type="submission" date="2018-08" db="UniProtKB">
        <authorList>
            <consortium name="EnsemblPlants"/>
        </authorList>
    </citation>
    <scope>IDENTIFICATION</scope>
    <source>
        <strain evidence="7">Yugu1</strain>
    </source>
</reference>
<protein>
    <submittedName>
        <fullName evidence="6 7">Uncharacterized protein</fullName>
    </submittedName>
</protein>
<evidence type="ECO:0000256" key="5">
    <source>
        <dbReference type="ARBA" id="ARBA00022840"/>
    </source>
</evidence>
<keyword evidence="5" id="KW-0067">ATP-binding</keyword>
<dbReference type="PANTHER" id="PTHR47983:SF3">
    <property type="entry name" value="OS05G0135800 PROTEIN"/>
    <property type="match status" value="1"/>
</dbReference>
<dbReference type="Proteomes" id="UP000004995">
    <property type="component" value="Unassembled WGS sequence"/>
</dbReference>
<dbReference type="HOGENOM" id="CLU_000288_112_6_1"/>
<dbReference type="EnsemblPlants" id="KQL26681">
    <property type="protein sequence ID" value="KQL26681"/>
    <property type="gene ID" value="SETIT_032581mg"/>
</dbReference>
<sequence>MSGLYSLKSDVTRPRPEQSLVRWATPQLHDIDALDQMVDPALQGLYPSKSFSRFADAIALCVHVKIAFSSCSSLIALAPQIKRNLLYRRPKMWTNMTRTHESHSRHHGESGGEYEF</sequence>
<evidence type="ECO:0000256" key="1">
    <source>
        <dbReference type="ARBA" id="ARBA00022553"/>
    </source>
</evidence>
<dbReference type="eggNOG" id="ENOG502QRHD">
    <property type="taxonomic scope" value="Eukaryota"/>
</dbReference>
<accession>K4A139</accession>
<dbReference type="Gramene" id="KQL26681">
    <property type="protein sequence ID" value="KQL26681"/>
    <property type="gene ID" value="SETIT_032581mg"/>
</dbReference>
<dbReference type="STRING" id="4555.K4A139"/>
<dbReference type="AlphaFoldDB" id="K4A139"/>
<keyword evidence="2" id="KW-0808">Transferase</keyword>
<keyword evidence="3" id="KW-0547">Nucleotide-binding</keyword>
<dbReference type="PANTHER" id="PTHR47983">
    <property type="entry name" value="PTO-INTERACTING PROTEIN 1-LIKE"/>
    <property type="match status" value="1"/>
</dbReference>
<dbReference type="OrthoDB" id="694805at2759"/>
<keyword evidence="8" id="KW-1185">Reference proteome</keyword>
<evidence type="ECO:0000256" key="3">
    <source>
        <dbReference type="ARBA" id="ARBA00022741"/>
    </source>
</evidence>
<evidence type="ECO:0000256" key="2">
    <source>
        <dbReference type="ARBA" id="ARBA00022679"/>
    </source>
</evidence>
<evidence type="ECO:0000313" key="7">
    <source>
        <dbReference type="EnsemblPlants" id="KQL26681"/>
    </source>
</evidence>
<keyword evidence="4" id="KW-0418">Kinase</keyword>
<keyword evidence="1" id="KW-0597">Phosphoprotein</keyword>